<organism evidence="2 3">
    <name type="scientific">Bifidobacterium miconis</name>
    <dbReference type="NCBI Taxonomy" id="2834435"/>
    <lineage>
        <taxon>Bacteria</taxon>
        <taxon>Bacillati</taxon>
        <taxon>Actinomycetota</taxon>
        <taxon>Actinomycetes</taxon>
        <taxon>Bifidobacteriales</taxon>
        <taxon>Bifidobacteriaceae</taxon>
        <taxon>Bifidobacterium</taxon>
    </lineage>
</organism>
<comment type="caution">
    <text evidence="2">The sequence shown here is derived from an EMBL/GenBank/DDBJ whole genome shotgun (WGS) entry which is preliminary data.</text>
</comment>
<feature type="region of interest" description="Disordered" evidence="1">
    <location>
        <begin position="405"/>
        <end position="438"/>
    </location>
</feature>
<keyword evidence="3" id="KW-1185">Reference proteome</keyword>
<evidence type="ECO:0000313" key="2">
    <source>
        <dbReference type="EMBL" id="MBW3092352.1"/>
    </source>
</evidence>
<dbReference type="Pfam" id="PF11187">
    <property type="entry name" value="Mbeg1-like"/>
    <property type="match status" value="1"/>
</dbReference>
<dbReference type="EMBL" id="JAHBBH010000011">
    <property type="protein sequence ID" value="MBW3092352.1"/>
    <property type="molecule type" value="Genomic_DNA"/>
</dbReference>
<dbReference type="InterPro" id="IPR024499">
    <property type="entry name" value="Mbeg1-like"/>
</dbReference>
<accession>A0ABS6WEQ7</accession>
<protein>
    <submittedName>
        <fullName evidence="2">DUF2974 domain-containing protein</fullName>
    </submittedName>
</protein>
<reference evidence="2 3" key="1">
    <citation type="submission" date="2021-05" db="EMBL/GenBank/DDBJ databases">
        <title>Phylogenetic classification of ten novel species belonging to the genus Bifidobacterium comprising B. colchicus sp. nov., B. abeli sp. nov., B. bicoloris sp. nov., B. guerezis sp. nov., B. rosaliae sp. nov., B. santillanensis sp. nov., B. argentati sp. nov., B. amazzoni sp. nov., B. pluviali sp. nov., and B. pinnaculum sp. nov.</title>
        <authorList>
            <person name="Lugli G.A."/>
            <person name="Ruiz Garcia L."/>
            <person name="Margolles A."/>
            <person name="Ventura M."/>
        </authorList>
    </citation>
    <scope>NUCLEOTIDE SEQUENCE [LARGE SCALE GENOMIC DNA]</scope>
    <source>
        <strain evidence="2 3">82T10</strain>
    </source>
</reference>
<gene>
    <name evidence="2" type="ORF">KIH79_05190</name>
</gene>
<evidence type="ECO:0000256" key="1">
    <source>
        <dbReference type="SAM" id="MobiDB-lite"/>
    </source>
</evidence>
<name>A0ABS6WEQ7_9BIFI</name>
<dbReference type="RefSeq" id="WP_219058440.1">
    <property type="nucleotide sequence ID" value="NZ_JAHBBH010000011.1"/>
</dbReference>
<feature type="compositionally biased region" description="Basic and acidic residues" evidence="1">
    <location>
        <begin position="416"/>
        <end position="428"/>
    </location>
</feature>
<proteinExistence type="predicted"/>
<dbReference type="Proteomes" id="UP000700815">
    <property type="component" value="Unassembled WGS sequence"/>
</dbReference>
<sequence length="438" mass="46188">MGNILDYACTEFRDFARLPFSAVDSLVLSELAYIHMPDAVPRFDTTKTVATVPLAHALRAEDYPAMFTTGSASVNEYRLGLLRAVCESPRYRGIRVGEYAERLDEDDQQQFCAMTFDLSDCRGLDYAGGLLYVAFRGTDGTLVGWKEDFNMAVRCPVPSQRSAADYLTSVAARSAGVLGAPAASLMAGGHSKGGACAIWAAMSMAARECSAMTQAADSARELPVVPQDAGNLPIVEPRIIRVYSHDGPGFATSVTGSPAYRAIAGRIDKTVPESSVIGQLLGDGPVDSTVVVADAIGILQHMGGSWQVADGAFVTADGLSAGAQFVDRTIATWLDGVDQRQREVTIDQVYDIVAAAGYANFADLAAHWTDALPKILLAAKDTDRSTRALVAAVVKGLPSSALRVMVSPPAPPASGESHESCESPRESSRGSQGGVGSD</sequence>
<evidence type="ECO:0000313" key="3">
    <source>
        <dbReference type="Proteomes" id="UP000700815"/>
    </source>
</evidence>